<dbReference type="InterPro" id="IPR006175">
    <property type="entry name" value="YjgF/YER057c/UK114"/>
</dbReference>
<gene>
    <name evidence="2" type="ORF">OQ273_15195</name>
</gene>
<evidence type="ECO:0000313" key="2">
    <source>
        <dbReference type="EMBL" id="MDA5399927.1"/>
    </source>
</evidence>
<keyword evidence="3" id="KW-1185">Reference proteome</keyword>
<name>A0A9X3UIT5_9HYPH</name>
<accession>A0A9X3UIT5</accession>
<proteinExistence type="inferred from homology"/>
<comment type="similarity">
    <text evidence="1">Belongs to the RutC family.</text>
</comment>
<protein>
    <submittedName>
        <fullName evidence="2">RidA family protein</fullName>
    </submittedName>
</protein>
<dbReference type="PANTHER" id="PTHR11803">
    <property type="entry name" value="2-IMINOBUTANOATE/2-IMINOPROPANOATE DEAMINASE RIDA"/>
    <property type="match status" value="1"/>
</dbReference>
<dbReference type="GO" id="GO:0005829">
    <property type="term" value="C:cytosol"/>
    <property type="evidence" value="ECO:0007669"/>
    <property type="project" value="TreeGrafter"/>
</dbReference>
<dbReference type="Proteomes" id="UP001151234">
    <property type="component" value="Unassembled WGS sequence"/>
</dbReference>
<evidence type="ECO:0000256" key="1">
    <source>
        <dbReference type="ARBA" id="ARBA00010552"/>
    </source>
</evidence>
<dbReference type="AlphaFoldDB" id="A0A9X3UIT5"/>
<dbReference type="CDD" id="cd00448">
    <property type="entry name" value="YjgF_YER057c_UK114_family"/>
    <property type="match status" value="1"/>
</dbReference>
<dbReference type="SUPFAM" id="SSF55298">
    <property type="entry name" value="YjgF-like"/>
    <property type="match status" value="1"/>
</dbReference>
<reference evidence="2" key="1">
    <citation type="submission" date="2022-11" db="EMBL/GenBank/DDBJ databases">
        <title>Draft genome sequence of Hoeflea poritis E7-10 and Hoeflea prorocentri PM5-8, separated from scleractinian coral Porites lutea and marine dinoflagellate.</title>
        <authorList>
            <person name="Zhang G."/>
            <person name="Wei Q."/>
            <person name="Cai L."/>
        </authorList>
    </citation>
    <scope>NUCLEOTIDE SEQUENCE</scope>
    <source>
        <strain evidence="2">PM5-8</strain>
    </source>
</reference>
<dbReference type="EMBL" id="JAPJZI010000001">
    <property type="protein sequence ID" value="MDA5399927.1"/>
    <property type="molecule type" value="Genomic_DNA"/>
</dbReference>
<evidence type="ECO:0000313" key="3">
    <source>
        <dbReference type="Proteomes" id="UP001151234"/>
    </source>
</evidence>
<dbReference type="PANTHER" id="PTHR11803:SF58">
    <property type="entry name" value="PROTEIN HMF1-RELATED"/>
    <property type="match status" value="1"/>
</dbReference>
<dbReference type="InterPro" id="IPR035959">
    <property type="entry name" value="RutC-like_sf"/>
</dbReference>
<dbReference type="Pfam" id="PF01042">
    <property type="entry name" value="Ribonuc_L-PSP"/>
    <property type="match status" value="1"/>
</dbReference>
<dbReference type="GO" id="GO:0019239">
    <property type="term" value="F:deaminase activity"/>
    <property type="evidence" value="ECO:0007669"/>
    <property type="project" value="TreeGrafter"/>
</dbReference>
<dbReference type="RefSeq" id="WP_267991340.1">
    <property type="nucleotide sequence ID" value="NZ_JAPJZI010000001.1"/>
</dbReference>
<comment type="caution">
    <text evidence="2">The sequence shown here is derived from an EMBL/GenBank/DDBJ whole genome shotgun (WGS) entry which is preliminary data.</text>
</comment>
<dbReference type="Gene3D" id="3.30.1330.40">
    <property type="entry name" value="RutC-like"/>
    <property type="match status" value="1"/>
</dbReference>
<organism evidence="2 3">
    <name type="scientific">Hoeflea prorocentri</name>
    <dbReference type="NCBI Taxonomy" id="1922333"/>
    <lineage>
        <taxon>Bacteria</taxon>
        <taxon>Pseudomonadati</taxon>
        <taxon>Pseudomonadota</taxon>
        <taxon>Alphaproteobacteria</taxon>
        <taxon>Hyphomicrobiales</taxon>
        <taxon>Rhizobiaceae</taxon>
        <taxon>Hoeflea</taxon>
    </lineage>
</organism>
<sequence length="131" mass="14477">MKRYGPKTVRQVPPEFQNIYAHGVGISSPQQLLFLSGQIGIAPDGTTPSSFEDQCRQAMDNVEALLEDADMTLAHILRVTYYLTDAKDLPALTQIRRERWRAEQAPAVTTLVVAALANPDLRVEIEVTAAI</sequence>